<dbReference type="VEuPathDB" id="FungiDB:PEXP_047820"/>
<feature type="transmembrane region" description="Helical" evidence="6">
    <location>
        <begin position="72"/>
        <end position="100"/>
    </location>
</feature>
<comment type="similarity">
    <text evidence="2">Belongs to the TMEM170 family.</text>
</comment>
<keyword evidence="8" id="KW-1185">Reference proteome</keyword>
<dbReference type="PhylomeDB" id="A0A0A2IB26"/>
<evidence type="ECO:0000256" key="4">
    <source>
        <dbReference type="ARBA" id="ARBA00022989"/>
    </source>
</evidence>
<evidence type="ECO:0000313" key="7">
    <source>
        <dbReference type="EMBL" id="KGO62605.1"/>
    </source>
</evidence>
<name>A0A0A2IB26_PENEN</name>
<dbReference type="InterPro" id="IPR019334">
    <property type="entry name" value="TMEM170A/B/YPR153W-like"/>
</dbReference>
<dbReference type="Pfam" id="PF10190">
    <property type="entry name" value="Tmemb_170"/>
    <property type="match status" value="1"/>
</dbReference>
<gene>
    <name evidence="7" type="ORF">PEX2_046310</name>
</gene>
<dbReference type="RefSeq" id="XP_016603136.1">
    <property type="nucleotide sequence ID" value="XM_016741906.1"/>
</dbReference>
<dbReference type="EMBL" id="JQFZ01000020">
    <property type="protein sequence ID" value="KGO62605.1"/>
    <property type="molecule type" value="Genomic_DNA"/>
</dbReference>
<dbReference type="PANTHER" id="PTHR22779">
    <property type="entry name" value="SD17342P"/>
    <property type="match status" value="1"/>
</dbReference>
<reference evidence="7 8" key="1">
    <citation type="journal article" date="2015" name="Mol. Plant Microbe Interact.">
        <title>Genome, transcriptome, and functional analyses of Penicillium expansum provide new insights into secondary metabolism and pathogenicity.</title>
        <authorList>
            <person name="Ballester A.R."/>
            <person name="Marcet-Houben M."/>
            <person name="Levin E."/>
            <person name="Sela N."/>
            <person name="Selma-Lazaro C."/>
            <person name="Carmona L."/>
            <person name="Wisniewski M."/>
            <person name="Droby S."/>
            <person name="Gonzalez-Candelas L."/>
            <person name="Gabaldon T."/>
        </authorList>
    </citation>
    <scope>NUCLEOTIDE SEQUENCE [LARGE SCALE GENOMIC DNA]</scope>
    <source>
        <strain evidence="7 8">MD-8</strain>
    </source>
</reference>
<proteinExistence type="inferred from homology"/>
<dbReference type="GO" id="GO:0016020">
    <property type="term" value="C:membrane"/>
    <property type="evidence" value="ECO:0007669"/>
    <property type="project" value="UniProtKB-SubCell"/>
</dbReference>
<evidence type="ECO:0000313" key="8">
    <source>
        <dbReference type="Proteomes" id="UP000030143"/>
    </source>
</evidence>
<comment type="caution">
    <text evidence="7">The sequence shown here is derived from an EMBL/GenBank/DDBJ whole genome shotgun (WGS) entry which is preliminary data.</text>
</comment>
<dbReference type="GeneID" id="27677325"/>
<dbReference type="Proteomes" id="UP000030143">
    <property type="component" value="Unassembled WGS sequence"/>
</dbReference>
<dbReference type="STRING" id="27334.A0A0A2IB26"/>
<keyword evidence="4 6" id="KW-1133">Transmembrane helix</keyword>
<evidence type="ECO:0000256" key="3">
    <source>
        <dbReference type="ARBA" id="ARBA00022692"/>
    </source>
</evidence>
<evidence type="ECO:0000256" key="6">
    <source>
        <dbReference type="SAM" id="Phobius"/>
    </source>
</evidence>
<comment type="subcellular location">
    <subcellularLocation>
        <location evidence="1">Membrane</location>
        <topology evidence="1">Multi-pass membrane protein</topology>
    </subcellularLocation>
</comment>
<evidence type="ECO:0000256" key="5">
    <source>
        <dbReference type="ARBA" id="ARBA00023136"/>
    </source>
</evidence>
<dbReference type="OrthoDB" id="2131401at2759"/>
<dbReference type="HOGENOM" id="CLU_071343_1_0_1"/>
<organism evidence="7 8">
    <name type="scientific">Penicillium expansum</name>
    <name type="common">Blue mold rot fungus</name>
    <dbReference type="NCBI Taxonomy" id="27334"/>
    <lineage>
        <taxon>Eukaryota</taxon>
        <taxon>Fungi</taxon>
        <taxon>Dikarya</taxon>
        <taxon>Ascomycota</taxon>
        <taxon>Pezizomycotina</taxon>
        <taxon>Eurotiomycetes</taxon>
        <taxon>Eurotiomycetidae</taxon>
        <taxon>Eurotiales</taxon>
        <taxon>Aspergillaceae</taxon>
        <taxon>Penicillium</taxon>
    </lineage>
</organism>
<feature type="transmembrane region" description="Helical" evidence="6">
    <location>
        <begin position="43"/>
        <end position="66"/>
    </location>
</feature>
<keyword evidence="3 6" id="KW-0812">Transmembrane</keyword>
<accession>A0A0A2IB26</accession>
<dbReference type="PANTHER" id="PTHR22779:SF6">
    <property type="entry name" value="SD17342P"/>
    <property type="match status" value="1"/>
</dbReference>
<dbReference type="AlphaFoldDB" id="A0A0A2IB26"/>
<feature type="transmembrane region" description="Helical" evidence="6">
    <location>
        <begin position="112"/>
        <end position="132"/>
    </location>
</feature>
<protein>
    <submittedName>
        <fullName evidence="7">Transmembrane protein 170</fullName>
    </submittedName>
</protein>
<keyword evidence="5 6" id="KW-0472">Membrane</keyword>
<evidence type="ECO:0000256" key="2">
    <source>
        <dbReference type="ARBA" id="ARBA00006325"/>
    </source>
</evidence>
<sequence length="136" mass="15270">MANNRVPINYEVPSFPSLYSPLPATHQQAYYLYYTKDIWRFTLFWTLIFYSATHLAVAGCAVLTHFRHCNVIWIVPLVYIFIAAFESLLAGSIIGVVLGAVYEAGNFRMSTLLPMIWGGVNVMVLIVTSFPMQGGL</sequence>
<evidence type="ECO:0000256" key="1">
    <source>
        <dbReference type="ARBA" id="ARBA00004141"/>
    </source>
</evidence>